<evidence type="ECO:0000313" key="1">
    <source>
        <dbReference type="EMBL" id="MDC0682246.1"/>
    </source>
</evidence>
<accession>A0ABT5C756</accession>
<dbReference type="EMBL" id="JAQNDK010000003">
    <property type="protein sequence ID" value="MDC0682246.1"/>
    <property type="molecule type" value="Genomic_DNA"/>
</dbReference>
<protein>
    <submittedName>
        <fullName evidence="1">Uncharacterized protein</fullName>
    </submittedName>
</protein>
<organism evidence="1 2">
    <name type="scientific">Sorangium atrum</name>
    <dbReference type="NCBI Taxonomy" id="2995308"/>
    <lineage>
        <taxon>Bacteria</taxon>
        <taxon>Pseudomonadati</taxon>
        <taxon>Myxococcota</taxon>
        <taxon>Polyangia</taxon>
        <taxon>Polyangiales</taxon>
        <taxon>Polyangiaceae</taxon>
        <taxon>Sorangium</taxon>
    </lineage>
</organism>
<name>A0ABT5C756_9BACT</name>
<gene>
    <name evidence="1" type="ORF">POL72_31240</name>
</gene>
<keyword evidence="2" id="KW-1185">Reference proteome</keyword>
<sequence length="97" mass="11191">MKMLKHARRRARARKKTAVLSRNVTPWRRPVRLVCSAACRYLEFMIVNRAPFAPASRNVAEPWSTSSLVSSGVRFAQKFSVWTLLLRHVAKHSVCQR</sequence>
<dbReference type="Proteomes" id="UP001217485">
    <property type="component" value="Unassembled WGS sequence"/>
</dbReference>
<comment type="caution">
    <text evidence="1">The sequence shown here is derived from an EMBL/GenBank/DDBJ whole genome shotgun (WGS) entry which is preliminary data.</text>
</comment>
<evidence type="ECO:0000313" key="2">
    <source>
        <dbReference type="Proteomes" id="UP001217485"/>
    </source>
</evidence>
<dbReference type="RefSeq" id="WP_272099947.1">
    <property type="nucleotide sequence ID" value="NZ_JAQNDK010000003.1"/>
</dbReference>
<reference evidence="1 2" key="1">
    <citation type="submission" date="2023-01" db="EMBL/GenBank/DDBJ databases">
        <title>Minimal conservation of predation-associated metabolite biosynthetic gene clusters underscores biosynthetic potential of Myxococcota including descriptions for ten novel species: Archangium lansinium sp. nov., Myxococcus landrumus sp. nov., Nannocystis bai.</title>
        <authorList>
            <person name="Ahearne A."/>
            <person name="Stevens C."/>
            <person name="Dowd S."/>
        </authorList>
    </citation>
    <scope>NUCLEOTIDE SEQUENCE [LARGE SCALE GENOMIC DNA]</scope>
    <source>
        <strain evidence="1 2">WIWO2</strain>
    </source>
</reference>
<proteinExistence type="predicted"/>